<sequence length="80" mass="8930">MGSGGFKGQECWGVGIFVRNRQAYFLRTRLLKGIFADCVFVTTLQITIIYSSKIRSSGVYGSFTSLVSFNMAVCCLDERQ</sequence>
<reference evidence="3" key="1">
    <citation type="submission" date="2016-06" db="UniProtKB">
        <authorList>
            <consortium name="WormBaseParasite"/>
        </authorList>
    </citation>
    <scope>IDENTIFICATION</scope>
</reference>
<reference evidence="1 2" key="2">
    <citation type="submission" date="2018-11" db="EMBL/GenBank/DDBJ databases">
        <authorList>
            <consortium name="Pathogen Informatics"/>
        </authorList>
    </citation>
    <scope>NUCLEOTIDE SEQUENCE [LARGE SCALE GENOMIC DNA]</scope>
</reference>
<keyword evidence="2" id="KW-1185">Reference proteome</keyword>
<dbReference type="EMBL" id="UZAJ01040653">
    <property type="protein sequence ID" value="VDP15838.1"/>
    <property type="molecule type" value="Genomic_DNA"/>
</dbReference>
<evidence type="ECO:0000313" key="3">
    <source>
        <dbReference type="WBParaSite" id="OFLC_0001419601-mRNA-1"/>
    </source>
</evidence>
<protein>
    <submittedName>
        <fullName evidence="3">Ovule protein</fullName>
    </submittedName>
</protein>
<organism evidence="3">
    <name type="scientific">Onchocerca flexuosa</name>
    <dbReference type="NCBI Taxonomy" id="387005"/>
    <lineage>
        <taxon>Eukaryota</taxon>
        <taxon>Metazoa</taxon>
        <taxon>Ecdysozoa</taxon>
        <taxon>Nematoda</taxon>
        <taxon>Chromadorea</taxon>
        <taxon>Rhabditida</taxon>
        <taxon>Spirurina</taxon>
        <taxon>Spiruromorpha</taxon>
        <taxon>Filarioidea</taxon>
        <taxon>Onchocercidae</taxon>
        <taxon>Onchocerca</taxon>
    </lineage>
</organism>
<evidence type="ECO:0000313" key="2">
    <source>
        <dbReference type="Proteomes" id="UP000267606"/>
    </source>
</evidence>
<dbReference type="WBParaSite" id="OFLC_0001419601-mRNA-1">
    <property type="protein sequence ID" value="OFLC_0001419601-mRNA-1"/>
    <property type="gene ID" value="OFLC_0001419601"/>
</dbReference>
<proteinExistence type="predicted"/>
<accession>A0A183I376</accession>
<dbReference type="AlphaFoldDB" id="A0A183I376"/>
<dbReference type="Proteomes" id="UP000267606">
    <property type="component" value="Unassembled WGS sequence"/>
</dbReference>
<gene>
    <name evidence="1" type="ORF">OFLC_LOCUS14188</name>
</gene>
<name>A0A183I376_9BILA</name>
<evidence type="ECO:0000313" key="1">
    <source>
        <dbReference type="EMBL" id="VDP15838.1"/>
    </source>
</evidence>